<name>A0A0F9W4N9_9ZZZZ</name>
<gene>
    <name evidence="2" type="ORF">LCGC14_0327180</name>
</gene>
<comment type="caution">
    <text evidence="2">The sequence shown here is derived from an EMBL/GenBank/DDBJ whole genome shotgun (WGS) entry which is preliminary data.</text>
</comment>
<reference evidence="2" key="1">
    <citation type="journal article" date="2015" name="Nature">
        <title>Complex archaea that bridge the gap between prokaryotes and eukaryotes.</title>
        <authorList>
            <person name="Spang A."/>
            <person name="Saw J.H."/>
            <person name="Jorgensen S.L."/>
            <person name="Zaremba-Niedzwiedzka K."/>
            <person name="Martijn J."/>
            <person name="Lind A.E."/>
            <person name="van Eijk R."/>
            <person name="Schleper C."/>
            <person name="Guy L."/>
            <person name="Ettema T.J."/>
        </authorList>
    </citation>
    <scope>NUCLEOTIDE SEQUENCE</scope>
</reference>
<organism evidence="2">
    <name type="scientific">marine sediment metagenome</name>
    <dbReference type="NCBI Taxonomy" id="412755"/>
    <lineage>
        <taxon>unclassified sequences</taxon>
        <taxon>metagenomes</taxon>
        <taxon>ecological metagenomes</taxon>
    </lineage>
</organism>
<proteinExistence type="predicted"/>
<evidence type="ECO:0000313" key="2">
    <source>
        <dbReference type="EMBL" id="KKN80626.1"/>
    </source>
</evidence>
<accession>A0A0F9W4N9</accession>
<protein>
    <submittedName>
        <fullName evidence="2">Uncharacterized protein</fullName>
    </submittedName>
</protein>
<dbReference type="AlphaFoldDB" id="A0A0F9W4N9"/>
<evidence type="ECO:0000256" key="1">
    <source>
        <dbReference type="SAM" id="MobiDB-lite"/>
    </source>
</evidence>
<dbReference type="EMBL" id="LAZR01000227">
    <property type="protein sequence ID" value="KKN80626.1"/>
    <property type="molecule type" value="Genomic_DNA"/>
</dbReference>
<sequence length="98" mass="10899">MKPIFLFAGLVLIAMSAPPAHAQSVYQGEYAAPYSSCGVLCESYDDARTRRAIEEATQQRDQREMRSWSQPGSQDLAPLEPLTPNPNDYGYDQAPAYQ</sequence>
<feature type="compositionally biased region" description="Basic and acidic residues" evidence="1">
    <location>
        <begin position="53"/>
        <end position="66"/>
    </location>
</feature>
<feature type="region of interest" description="Disordered" evidence="1">
    <location>
        <begin position="53"/>
        <end position="98"/>
    </location>
</feature>